<keyword evidence="2" id="KW-0479">Metal-binding</keyword>
<dbReference type="SUPFAM" id="SSF57701">
    <property type="entry name" value="Zn2/Cys6 DNA-binding domain"/>
    <property type="match status" value="1"/>
</dbReference>
<dbReference type="InterPro" id="IPR001138">
    <property type="entry name" value="Zn2Cys6_DnaBD"/>
</dbReference>
<dbReference type="Pfam" id="PF00172">
    <property type="entry name" value="Zn_clus"/>
    <property type="match status" value="1"/>
</dbReference>
<dbReference type="GO" id="GO:0003677">
    <property type="term" value="F:DNA binding"/>
    <property type="evidence" value="ECO:0007669"/>
    <property type="project" value="UniProtKB-KW"/>
</dbReference>
<feature type="region of interest" description="Disordered" evidence="7">
    <location>
        <begin position="714"/>
        <end position="831"/>
    </location>
</feature>
<organism evidence="9 10">
    <name type="scientific">Exophiala dermatitidis</name>
    <name type="common">Black yeast-like fungus</name>
    <name type="synonym">Wangiella dermatitidis</name>
    <dbReference type="NCBI Taxonomy" id="5970"/>
    <lineage>
        <taxon>Eukaryota</taxon>
        <taxon>Fungi</taxon>
        <taxon>Dikarya</taxon>
        <taxon>Ascomycota</taxon>
        <taxon>Pezizomycotina</taxon>
        <taxon>Eurotiomycetes</taxon>
        <taxon>Chaetothyriomycetidae</taxon>
        <taxon>Chaetothyriales</taxon>
        <taxon>Herpotrichiellaceae</taxon>
        <taxon>Exophiala</taxon>
    </lineage>
</organism>
<dbReference type="CDD" id="cd12148">
    <property type="entry name" value="fungal_TF_MHR"/>
    <property type="match status" value="1"/>
</dbReference>
<feature type="domain" description="Zn(2)-C6 fungal-type" evidence="8">
    <location>
        <begin position="73"/>
        <end position="103"/>
    </location>
</feature>
<dbReference type="SMART" id="SM00066">
    <property type="entry name" value="GAL4"/>
    <property type="match status" value="1"/>
</dbReference>
<dbReference type="InterPro" id="IPR007219">
    <property type="entry name" value="XnlR_reg_dom"/>
</dbReference>
<dbReference type="Gene3D" id="4.10.240.10">
    <property type="entry name" value="Zn(2)-C6 fungal-type DNA-binding domain"/>
    <property type="match status" value="1"/>
</dbReference>
<comment type="subcellular location">
    <subcellularLocation>
        <location evidence="1">Nucleus</location>
    </subcellularLocation>
</comment>
<dbReference type="GO" id="GO:0008270">
    <property type="term" value="F:zinc ion binding"/>
    <property type="evidence" value="ECO:0007669"/>
    <property type="project" value="InterPro"/>
</dbReference>
<keyword evidence="5" id="KW-0804">Transcription</keyword>
<feature type="compositionally biased region" description="Low complexity" evidence="7">
    <location>
        <begin position="746"/>
        <end position="762"/>
    </location>
</feature>
<dbReference type="CDD" id="cd00067">
    <property type="entry name" value="GAL4"/>
    <property type="match status" value="1"/>
</dbReference>
<evidence type="ECO:0000256" key="6">
    <source>
        <dbReference type="ARBA" id="ARBA00023242"/>
    </source>
</evidence>
<accession>A0AAN6ETT9</accession>
<name>A0AAN6ETT9_EXODE</name>
<dbReference type="PROSITE" id="PS50048">
    <property type="entry name" value="ZN2_CY6_FUNGAL_2"/>
    <property type="match status" value="1"/>
</dbReference>
<reference evidence="9" key="1">
    <citation type="submission" date="2023-01" db="EMBL/GenBank/DDBJ databases">
        <title>Exophiala dermititidis isolated from Cystic Fibrosis Patient.</title>
        <authorList>
            <person name="Kurbessoian T."/>
            <person name="Crocker A."/>
            <person name="Murante D."/>
            <person name="Hogan D.A."/>
            <person name="Stajich J.E."/>
        </authorList>
    </citation>
    <scope>NUCLEOTIDE SEQUENCE</scope>
    <source>
        <strain evidence="9">Ex8</strain>
    </source>
</reference>
<keyword evidence="4" id="KW-0238">DNA-binding</keyword>
<gene>
    <name evidence="9" type="ORF">HRR80_005708</name>
</gene>
<evidence type="ECO:0000313" key="10">
    <source>
        <dbReference type="Proteomes" id="UP001161757"/>
    </source>
</evidence>
<dbReference type="EMBL" id="JAJGCB010000011">
    <property type="protein sequence ID" value="KAJ8990221.1"/>
    <property type="molecule type" value="Genomic_DNA"/>
</dbReference>
<keyword evidence="3" id="KW-0805">Transcription regulation</keyword>
<evidence type="ECO:0000259" key="8">
    <source>
        <dbReference type="PROSITE" id="PS50048"/>
    </source>
</evidence>
<dbReference type="Proteomes" id="UP001161757">
    <property type="component" value="Unassembled WGS sequence"/>
</dbReference>
<dbReference type="PROSITE" id="PS00463">
    <property type="entry name" value="ZN2_CY6_FUNGAL_1"/>
    <property type="match status" value="1"/>
</dbReference>
<dbReference type="GO" id="GO:0006351">
    <property type="term" value="P:DNA-templated transcription"/>
    <property type="evidence" value="ECO:0007669"/>
    <property type="project" value="InterPro"/>
</dbReference>
<feature type="compositionally biased region" description="Polar residues" evidence="7">
    <location>
        <begin position="804"/>
        <end position="822"/>
    </location>
</feature>
<protein>
    <recommendedName>
        <fullName evidence="8">Zn(2)-C6 fungal-type domain-containing protein</fullName>
    </recommendedName>
</protein>
<evidence type="ECO:0000256" key="3">
    <source>
        <dbReference type="ARBA" id="ARBA00023015"/>
    </source>
</evidence>
<dbReference type="Pfam" id="PF04082">
    <property type="entry name" value="Fungal_trans"/>
    <property type="match status" value="1"/>
</dbReference>
<keyword evidence="6" id="KW-0539">Nucleus</keyword>
<proteinExistence type="predicted"/>
<dbReference type="SMART" id="SM00906">
    <property type="entry name" value="Fungal_trans"/>
    <property type="match status" value="1"/>
</dbReference>
<dbReference type="GO" id="GO:0005634">
    <property type="term" value="C:nucleus"/>
    <property type="evidence" value="ECO:0007669"/>
    <property type="project" value="UniProtKB-SubCell"/>
</dbReference>
<feature type="region of interest" description="Disordered" evidence="7">
    <location>
        <begin position="132"/>
        <end position="154"/>
    </location>
</feature>
<evidence type="ECO:0000256" key="4">
    <source>
        <dbReference type="ARBA" id="ARBA00023125"/>
    </source>
</evidence>
<dbReference type="GO" id="GO:0000981">
    <property type="term" value="F:DNA-binding transcription factor activity, RNA polymerase II-specific"/>
    <property type="evidence" value="ECO:0007669"/>
    <property type="project" value="InterPro"/>
</dbReference>
<dbReference type="InterPro" id="IPR036864">
    <property type="entry name" value="Zn2-C6_fun-type_DNA-bd_sf"/>
</dbReference>
<evidence type="ECO:0000256" key="2">
    <source>
        <dbReference type="ARBA" id="ARBA00022723"/>
    </source>
</evidence>
<evidence type="ECO:0000313" key="9">
    <source>
        <dbReference type="EMBL" id="KAJ8990221.1"/>
    </source>
</evidence>
<dbReference type="PANTHER" id="PTHR31001:SF85">
    <property type="entry name" value="ZN(II)2CYS6 TRANSCRIPTION FACTOR (EUROFUNG)"/>
    <property type="match status" value="1"/>
</dbReference>
<sequence>MSGSCQAPVFSVLLASREWSHRLLLISLLCSPCLACFSVPLPWPGTIILDYSAPTMDLSRGAPAPPKIRISHSCERCAMRKVKCDAVQPVCSACQRHNAECKYRILAPRQRRKKTDRSQVLLGRFKQYGRPLEQKDNAESGEASPVDSGLSKGRLVQHGKRSKLFENGLWTRVVEELAEPMEALECSSDEDTDDADEAEYNNMDYLLCMAPSTIGIETLHPSGDHILQLWDVFRANVDPLTKIIHAPSLDKAVRKASSVPNLQSLPRSLECLLFAIYSTAILSLRDFECRRRFNEPRSTMLSRYRTATKAALSKARFIGSTNLAVLQAFILHIFSVRDVYDSRTVWTLTGLALRIAEGMGLHRDGTVLGLRPFEAEIRRRIWWQLRMMDGRSSELSGLNKTRSLDVDPHAPKMPANVDDDELFPEMTALPEDNPHRATDMAFCCVRFEARKLCAQSVLRHGGTGLGVTTLLDSLAPESDEDIRARDDFIRNIDHILQEKYVRYCDPTRPVQLMATLVAQGAVSLLSLTAHHPRRWSLKSRQHGNESLGQNENQKDVTIPPPAERRYVWDLTLRAIQQWRWVHYSQELQGFTWHAGFYFHWHAFIHILDTLRTDPLIEHAEDVWALVSDVFEISPTYITNTKKALHVAIGALCLKAYTAREAALSKAGRPLPRQTPWYIETLREQRAAARRKKMMKEQKRQSLCDITTITATLGTRRHVGAGPDDTGFSGRVGDNNDSKAVPGVPKPLSSSSSPLQRSPSQSSVARVPSASTTGMTSDQHEHQHQHNRNGNTNHTEPPSLFPESNLETTAGADTNSQLKPISWTTTTTSTTTPSPIDSFDTLMQQAPFYNLDYNDGDEENLEMMLMMMEDDIDNPINLLNNNNHDHGGLVYDQGPGAIDWVKWDALLNDFT</sequence>
<comment type="caution">
    <text evidence="9">The sequence shown here is derived from an EMBL/GenBank/DDBJ whole genome shotgun (WGS) entry which is preliminary data.</text>
</comment>
<evidence type="ECO:0000256" key="1">
    <source>
        <dbReference type="ARBA" id="ARBA00004123"/>
    </source>
</evidence>
<dbReference type="PANTHER" id="PTHR31001">
    <property type="entry name" value="UNCHARACTERIZED TRANSCRIPTIONAL REGULATORY PROTEIN"/>
    <property type="match status" value="1"/>
</dbReference>
<dbReference type="AlphaFoldDB" id="A0AAN6ETT9"/>
<dbReference type="InterPro" id="IPR050613">
    <property type="entry name" value="Sec_Metabolite_Reg"/>
</dbReference>
<evidence type="ECO:0000256" key="7">
    <source>
        <dbReference type="SAM" id="MobiDB-lite"/>
    </source>
</evidence>
<evidence type="ECO:0000256" key="5">
    <source>
        <dbReference type="ARBA" id="ARBA00023163"/>
    </source>
</evidence>